<protein>
    <recommendedName>
        <fullName evidence="3">t-SNARE coiled-coil homology domain-containing protein</fullName>
    </recommendedName>
</protein>
<proteinExistence type="predicted"/>
<organism evidence="1 2">
    <name type="scientific">Dehalobacter restrictus (strain DSM 9455 / PER-K23)</name>
    <dbReference type="NCBI Taxonomy" id="871738"/>
    <lineage>
        <taxon>Bacteria</taxon>
        <taxon>Bacillati</taxon>
        <taxon>Bacillota</taxon>
        <taxon>Clostridia</taxon>
        <taxon>Eubacteriales</taxon>
        <taxon>Desulfitobacteriaceae</taxon>
        <taxon>Dehalobacter</taxon>
    </lineage>
</organism>
<gene>
    <name evidence="1" type="ORF">DEHRE_13060</name>
</gene>
<evidence type="ECO:0000313" key="1">
    <source>
        <dbReference type="EMBL" id="AHF10884.1"/>
    </source>
</evidence>
<evidence type="ECO:0008006" key="3">
    <source>
        <dbReference type="Google" id="ProtNLM"/>
    </source>
</evidence>
<accession>A0ABN4BUH1</accession>
<sequence>MKKDISQRFDGINQRFDGIDQRLDSMDQRLCKVEHKLDVVVEQTAGLMEFRTETNHKLDKISDDQKSIIQVLGEHEISIRSLQRRPV</sequence>
<reference evidence="1 2" key="1">
    <citation type="journal article" date="2013" name="Stand. Genomic Sci.">
        <title>Complete genome sequence of Dehalobacter restrictus PER-K23(T.).</title>
        <authorList>
            <person name="Kruse T."/>
            <person name="Maillard J."/>
            <person name="Goodwin L."/>
            <person name="Woyke T."/>
            <person name="Teshima H."/>
            <person name="Bruce D."/>
            <person name="Detter C."/>
            <person name="Tapia R."/>
            <person name="Han C."/>
            <person name="Huntemann M."/>
            <person name="Wei C.L."/>
            <person name="Han J."/>
            <person name="Chen A."/>
            <person name="Kyrpides N."/>
            <person name="Szeto E."/>
            <person name="Markowitz V."/>
            <person name="Ivanova N."/>
            <person name="Pagani I."/>
            <person name="Pati A."/>
            <person name="Pitluck S."/>
            <person name="Nolan M."/>
            <person name="Holliger C."/>
            <person name="Smidt H."/>
        </authorList>
    </citation>
    <scope>NUCLEOTIDE SEQUENCE [LARGE SCALE GENOMIC DNA]</scope>
    <source>
        <strain evidence="2">DSM 9455</strain>
    </source>
</reference>
<dbReference type="Proteomes" id="UP000018934">
    <property type="component" value="Chromosome"/>
</dbReference>
<dbReference type="Gene3D" id="3.90.20.10">
    <property type="match status" value="1"/>
</dbReference>
<keyword evidence="2" id="KW-1185">Reference proteome</keyword>
<name>A0ABN4BUH1_DEHRP</name>
<dbReference type="EMBL" id="CP007033">
    <property type="protein sequence ID" value="AHF10884.1"/>
    <property type="molecule type" value="Genomic_DNA"/>
</dbReference>
<evidence type="ECO:0000313" key="2">
    <source>
        <dbReference type="Proteomes" id="UP000018934"/>
    </source>
</evidence>